<keyword evidence="7 10" id="KW-0378">Hydrolase</keyword>
<keyword evidence="9" id="KW-0106">Calcium</keyword>
<dbReference type="InterPro" id="IPR022398">
    <property type="entry name" value="Peptidase_S8_His-AS"/>
</dbReference>
<evidence type="ECO:0000256" key="2">
    <source>
        <dbReference type="ARBA" id="ARBA00004613"/>
    </source>
</evidence>
<dbReference type="InterPro" id="IPR037045">
    <property type="entry name" value="S8pro/Inhibitor_I9_sf"/>
</dbReference>
<dbReference type="EMBL" id="PDOE01000002">
    <property type="protein sequence ID" value="RKL68214.1"/>
    <property type="molecule type" value="Genomic_DNA"/>
</dbReference>
<dbReference type="RefSeq" id="WP_110938553.1">
    <property type="nucleotide sequence ID" value="NZ_KZ614147.1"/>
</dbReference>
<dbReference type="InterPro" id="IPR011990">
    <property type="entry name" value="TPR-like_helical_dom_sf"/>
</dbReference>
<dbReference type="GO" id="GO:0004252">
    <property type="term" value="F:serine-type endopeptidase activity"/>
    <property type="evidence" value="ECO:0007669"/>
    <property type="project" value="UniProtKB-UniRule"/>
</dbReference>
<dbReference type="SUPFAM" id="SSF54897">
    <property type="entry name" value="Protease propeptides/inhibitors"/>
    <property type="match status" value="1"/>
</dbReference>
<dbReference type="Pfam" id="PF07720">
    <property type="entry name" value="TPR_3"/>
    <property type="match status" value="1"/>
</dbReference>
<organism evidence="13 14">
    <name type="scientific">Salipaludibacillus neizhouensis</name>
    <dbReference type="NCBI Taxonomy" id="885475"/>
    <lineage>
        <taxon>Bacteria</taxon>
        <taxon>Bacillati</taxon>
        <taxon>Bacillota</taxon>
        <taxon>Bacilli</taxon>
        <taxon>Bacillales</taxon>
        <taxon>Bacillaceae</taxon>
    </lineage>
</organism>
<evidence type="ECO:0000256" key="3">
    <source>
        <dbReference type="ARBA" id="ARBA00011073"/>
    </source>
</evidence>
<dbReference type="PROSITE" id="PS00136">
    <property type="entry name" value="SUBTILASE_ASP"/>
    <property type="match status" value="1"/>
</dbReference>
<dbReference type="GO" id="GO:0006508">
    <property type="term" value="P:proteolysis"/>
    <property type="evidence" value="ECO:0007669"/>
    <property type="project" value="UniProtKB-KW"/>
</dbReference>
<keyword evidence="4" id="KW-0964">Secreted</keyword>
<evidence type="ECO:0000256" key="1">
    <source>
        <dbReference type="ARBA" id="ARBA00001913"/>
    </source>
</evidence>
<dbReference type="InterPro" id="IPR050131">
    <property type="entry name" value="Peptidase_S8_subtilisin-like"/>
</dbReference>
<evidence type="ECO:0000256" key="11">
    <source>
        <dbReference type="SAM" id="SignalP"/>
    </source>
</evidence>
<keyword evidence="6" id="KW-0479">Metal-binding</keyword>
<evidence type="ECO:0000256" key="5">
    <source>
        <dbReference type="ARBA" id="ARBA00022670"/>
    </source>
</evidence>
<evidence type="ECO:0000313" key="14">
    <source>
        <dbReference type="Proteomes" id="UP000281498"/>
    </source>
</evidence>
<evidence type="ECO:0000259" key="12">
    <source>
        <dbReference type="Pfam" id="PF00082"/>
    </source>
</evidence>
<comment type="cofactor">
    <cofactor evidence="1">
        <name>Ca(2+)</name>
        <dbReference type="ChEBI" id="CHEBI:29108"/>
    </cofactor>
</comment>
<dbReference type="InterPro" id="IPR023827">
    <property type="entry name" value="Peptidase_S8_Asp-AS"/>
</dbReference>
<protein>
    <recommendedName>
        <fullName evidence="12">Peptidase S8/S53 domain-containing protein</fullName>
    </recommendedName>
</protein>
<gene>
    <name evidence="13" type="ORF">CR203_06930</name>
</gene>
<dbReference type="InterPro" id="IPR011716">
    <property type="entry name" value="TPR-3"/>
</dbReference>
<dbReference type="Gene3D" id="3.30.70.80">
    <property type="entry name" value="Peptidase S8 propeptide/proteinase inhibitor I9"/>
    <property type="match status" value="1"/>
</dbReference>
<dbReference type="InterPro" id="IPR015500">
    <property type="entry name" value="Peptidase_S8_subtilisin-rel"/>
</dbReference>
<keyword evidence="8 10" id="KW-0720">Serine protease</keyword>
<dbReference type="Pfam" id="PF00082">
    <property type="entry name" value="Peptidase_S8"/>
    <property type="match status" value="1"/>
</dbReference>
<evidence type="ECO:0000256" key="10">
    <source>
        <dbReference type="PROSITE-ProRule" id="PRU01240"/>
    </source>
</evidence>
<dbReference type="OrthoDB" id="9798386at2"/>
<feature type="signal peptide" evidence="11">
    <location>
        <begin position="1"/>
        <end position="24"/>
    </location>
</feature>
<accession>A0A3A9K585</accession>
<feature type="domain" description="Peptidase S8/S53" evidence="12">
    <location>
        <begin position="114"/>
        <end position="360"/>
    </location>
</feature>
<dbReference type="GO" id="GO:0005576">
    <property type="term" value="C:extracellular region"/>
    <property type="evidence" value="ECO:0007669"/>
    <property type="project" value="UniProtKB-SubCell"/>
</dbReference>
<dbReference type="Gene3D" id="6.10.250.190">
    <property type="match status" value="5"/>
</dbReference>
<dbReference type="GO" id="GO:0046872">
    <property type="term" value="F:metal ion binding"/>
    <property type="evidence" value="ECO:0007669"/>
    <property type="project" value="UniProtKB-KW"/>
</dbReference>
<sequence>MRKFFLLFVLPLFCFFTMASIAFANSPAEKVIIVFENDVDKTIIEDFNIEVEETFTHIPAVSGDIPEEDIKELEKSEQVLAVEINQEVHLNNQQLDWGLNKIEAQRSWASSYTGKDVKIAVLDTGIAEHDDLKVAGGVSIVTEDPTMFSDDHGHGTHVAGIIGAKDNNVGVVGVSPDASLYAVKVLNDTGKGRLSDVIKGIEWAISNEMDIINLSLGASQHSFLFKEVVDRAYDNGILVVAAAGNNGNDDGSSDTVEYPARYSSAIAVAATDSSDLRGPFSATGAAIELAAPGVNIKSTNLNNNYTTNSGTSMAASFVTGALALTMEAEPTFSHVQLREHLQQTALDFEPSGRDTHFGYGLVQSPFESELNNIEAPMSAKEWLAYAESKSSASHRLNEYIAGYEWYPSDSRFEDGIHASSRLLFNWAKTQHDLERFETAIDRYKKILAAPVIDATLQQEVEKRLEDAESGRLSADSLYEKARNESKASYKLELYIEGNRLYPDDSRFKSGIQSSAQSLLIWARGQQNSGNFEKAIDRYHRIISVEEVNKSIKFSTEKHLAYALEKKVVPTANEIYKSANSQTKVSSIYTEFVLGYVFYPEDSRFINGVYTSSQQLFDWAKLQHNAERYSTAIDRYELILTAPIIKDALKKEVEDRLANAKLGKPTAQVIYDQATTEPRASYKLQLYIDGYNSYSNDHRFNEGIQSSAQSLLIWARGQHNSGKIETAIDRYHRILNAPALNSSLRVSTERHLSYAQENKSVPEAKELYKSAISQVKASYSFNAFVLGYEWYPGDSRFEEGVHTSSEALFDWAKQQHNKGRYDTAISRYEVILTAPIIKDSLKLEVEKLLVDAKKQS</sequence>
<dbReference type="PROSITE" id="PS00137">
    <property type="entry name" value="SUBTILASE_HIS"/>
    <property type="match status" value="1"/>
</dbReference>
<evidence type="ECO:0000256" key="7">
    <source>
        <dbReference type="ARBA" id="ARBA00022801"/>
    </source>
</evidence>
<dbReference type="AlphaFoldDB" id="A0A3A9K585"/>
<dbReference type="Gene3D" id="3.40.50.200">
    <property type="entry name" value="Peptidase S8/S53 domain"/>
    <property type="match status" value="1"/>
</dbReference>
<feature type="chain" id="PRO_5017402233" description="Peptidase S8/S53 domain-containing protein" evidence="11">
    <location>
        <begin position="25"/>
        <end position="855"/>
    </location>
</feature>
<proteinExistence type="inferred from homology"/>
<dbReference type="PANTHER" id="PTHR43806">
    <property type="entry name" value="PEPTIDASE S8"/>
    <property type="match status" value="1"/>
</dbReference>
<evidence type="ECO:0000256" key="6">
    <source>
        <dbReference type="ARBA" id="ARBA00022723"/>
    </source>
</evidence>
<dbReference type="PANTHER" id="PTHR43806:SF11">
    <property type="entry name" value="CEREVISIN-RELATED"/>
    <property type="match status" value="1"/>
</dbReference>
<dbReference type="InterPro" id="IPR000209">
    <property type="entry name" value="Peptidase_S8/S53_dom"/>
</dbReference>
<evidence type="ECO:0000256" key="4">
    <source>
        <dbReference type="ARBA" id="ARBA00022525"/>
    </source>
</evidence>
<feature type="active site" description="Charge relay system" evidence="10">
    <location>
        <position position="312"/>
    </location>
</feature>
<dbReference type="PRINTS" id="PR00723">
    <property type="entry name" value="SUBTILISIN"/>
</dbReference>
<dbReference type="CDD" id="cd07477">
    <property type="entry name" value="Peptidases_S8_Subtilisin_subset"/>
    <property type="match status" value="1"/>
</dbReference>
<evidence type="ECO:0000256" key="8">
    <source>
        <dbReference type="ARBA" id="ARBA00022825"/>
    </source>
</evidence>
<dbReference type="SUPFAM" id="SSF52743">
    <property type="entry name" value="Subtilisin-like"/>
    <property type="match status" value="1"/>
</dbReference>
<evidence type="ECO:0000313" key="13">
    <source>
        <dbReference type="EMBL" id="RKL68214.1"/>
    </source>
</evidence>
<comment type="subcellular location">
    <subcellularLocation>
        <location evidence="2">Secreted</location>
    </subcellularLocation>
</comment>
<reference evidence="13 14" key="1">
    <citation type="submission" date="2017-10" db="EMBL/GenBank/DDBJ databases">
        <title>Bacillus sp. nov., a halophilic bacterium isolated from a Keqin Lake.</title>
        <authorList>
            <person name="Wang H."/>
        </authorList>
    </citation>
    <scope>NUCLEOTIDE SEQUENCE [LARGE SCALE GENOMIC DNA]</scope>
    <source>
        <strain evidence="13 14">KCTC 13187</strain>
    </source>
</reference>
<feature type="active site" description="Charge relay system" evidence="10">
    <location>
        <position position="123"/>
    </location>
</feature>
<dbReference type="PROSITE" id="PS51892">
    <property type="entry name" value="SUBTILASE"/>
    <property type="match status" value="1"/>
</dbReference>
<dbReference type="Proteomes" id="UP000281498">
    <property type="component" value="Unassembled WGS sequence"/>
</dbReference>
<evidence type="ECO:0000256" key="9">
    <source>
        <dbReference type="ARBA" id="ARBA00022837"/>
    </source>
</evidence>
<keyword evidence="11" id="KW-0732">Signal</keyword>
<keyword evidence="5 10" id="KW-0645">Protease</keyword>
<dbReference type="InterPro" id="IPR036852">
    <property type="entry name" value="Peptidase_S8/S53_dom_sf"/>
</dbReference>
<name>A0A3A9K585_9BACI</name>
<comment type="similarity">
    <text evidence="3 10">Belongs to the peptidase S8 family.</text>
</comment>
<dbReference type="InterPro" id="IPR034202">
    <property type="entry name" value="Subtilisin_Carlsberg-like"/>
</dbReference>
<comment type="caution">
    <text evidence="13">The sequence shown here is derived from an EMBL/GenBank/DDBJ whole genome shotgun (WGS) entry which is preliminary data.</text>
</comment>
<keyword evidence="14" id="KW-1185">Reference proteome</keyword>
<dbReference type="SUPFAM" id="SSF48452">
    <property type="entry name" value="TPR-like"/>
    <property type="match status" value="1"/>
</dbReference>
<feature type="active site" description="Charge relay system" evidence="10">
    <location>
        <position position="154"/>
    </location>
</feature>